<evidence type="ECO:0000256" key="1">
    <source>
        <dbReference type="SAM" id="MobiDB-lite"/>
    </source>
</evidence>
<reference evidence="3" key="2">
    <citation type="submission" date="2020-05" db="UniProtKB">
        <authorList>
            <consortium name="EnsemblMetazoa"/>
        </authorList>
    </citation>
    <scope>IDENTIFICATION</scope>
</reference>
<sequence>MKGHPSVRGVFHGSVPPETGGDAERIGFGRGPGKVANKGSSLRREGGLCEGTPGHKKLEIAPFDVLFDGYEKIAFPQPSCVCRSACVNQTRVCRIASWQDNNNGCIDEANARQHTIVTTLSRSETTI</sequence>
<name>A0A084W4B6_ANOSI</name>
<proteinExistence type="predicted"/>
<evidence type="ECO:0000313" key="2">
    <source>
        <dbReference type="EMBL" id="KFB45060.1"/>
    </source>
</evidence>
<gene>
    <name evidence="2" type="ORF">ZHAS_00012886</name>
</gene>
<dbReference type="VEuPathDB" id="VectorBase:ASIC012886"/>
<evidence type="ECO:0000313" key="3">
    <source>
        <dbReference type="EnsemblMetazoa" id="ASIC012886-PA"/>
    </source>
</evidence>
<protein>
    <submittedName>
        <fullName evidence="2 3">CST complex subunit CTC1-like protein</fullName>
    </submittedName>
</protein>
<organism evidence="2">
    <name type="scientific">Anopheles sinensis</name>
    <name type="common">Mosquito</name>
    <dbReference type="NCBI Taxonomy" id="74873"/>
    <lineage>
        <taxon>Eukaryota</taxon>
        <taxon>Metazoa</taxon>
        <taxon>Ecdysozoa</taxon>
        <taxon>Arthropoda</taxon>
        <taxon>Hexapoda</taxon>
        <taxon>Insecta</taxon>
        <taxon>Pterygota</taxon>
        <taxon>Neoptera</taxon>
        <taxon>Endopterygota</taxon>
        <taxon>Diptera</taxon>
        <taxon>Nematocera</taxon>
        <taxon>Culicoidea</taxon>
        <taxon>Culicidae</taxon>
        <taxon>Anophelinae</taxon>
        <taxon>Anopheles</taxon>
    </lineage>
</organism>
<accession>A0A084W4B6</accession>
<keyword evidence="4" id="KW-1185">Reference proteome</keyword>
<reference evidence="2 4" key="1">
    <citation type="journal article" date="2014" name="BMC Genomics">
        <title>Genome sequence of Anopheles sinensis provides insight into genetics basis of mosquito competence for malaria parasites.</title>
        <authorList>
            <person name="Zhou D."/>
            <person name="Zhang D."/>
            <person name="Ding G."/>
            <person name="Shi L."/>
            <person name="Hou Q."/>
            <person name="Ye Y."/>
            <person name="Xu Y."/>
            <person name="Zhou H."/>
            <person name="Xiong C."/>
            <person name="Li S."/>
            <person name="Yu J."/>
            <person name="Hong S."/>
            <person name="Yu X."/>
            <person name="Zou P."/>
            <person name="Chen C."/>
            <person name="Chang X."/>
            <person name="Wang W."/>
            <person name="Lv Y."/>
            <person name="Sun Y."/>
            <person name="Ma L."/>
            <person name="Shen B."/>
            <person name="Zhu C."/>
        </authorList>
    </citation>
    <scope>NUCLEOTIDE SEQUENCE [LARGE SCALE GENOMIC DNA]</scope>
</reference>
<dbReference type="EnsemblMetazoa" id="ASIC012886-RA">
    <property type="protein sequence ID" value="ASIC012886-PA"/>
    <property type="gene ID" value="ASIC012886"/>
</dbReference>
<feature type="region of interest" description="Disordered" evidence="1">
    <location>
        <begin position="1"/>
        <end position="50"/>
    </location>
</feature>
<dbReference type="Proteomes" id="UP000030765">
    <property type="component" value="Unassembled WGS sequence"/>
</dbReference>
<dbReference type="EMBL" id="KE525297">
    <property type="protein sequence ID" value="KFB45060.1"/>
    <property type="molecule type" value="Genomic_DNA"/>
</dbReference>
<evidence type="ECO:0000313" key="4">
    <source>
        <dbReference type="Proteomes" id="UP000030765"/>
    </source>
</evidence>
<dbReference type="EMBL" id="ATLV01020303">
    <property type="status" value="NOT_ANNOTATED_CDS"/>
    <property type="molecule type" value="Genomic_DNA"/>
</dbReference>
<dbReference type="AlphaFoldDB" id="A0A084W4B6"/>